<keyword evidence="4" id="KW-1185">Reference proteome</keyword>
<sequence length="322" mass="32457">MAGPRGERGGSVTAKQDVTPTYEGRPYARPDEELVDQGLQFDIGTLLSRRGVLVAGAGAAALGLAACTNGGGSATGSETTSAAAGDLTEIPQETAGPYPGDGSNGPDVLAESGVVRSDIRSSFGGSTTTAEGVRMGIELTLYDMANDNARFEGAAVYLWHCDRGGGYSMYSEGVENENYLRGVQVADADGVVAFTSVFPACYAGRWPHIHFEVYPDVDAITDSANAIATSQIALPQDVCEAVYAEEGYEQSVENLAQVSLETDGIFSDDGGESQLATVTGDVAGGYAISLAVGVDTGTEAAAGGVSGGGGPGGTPPGGGSSG</sequence>
<proteinExistence type="predicted"/>
<dbReference type="InterPro" id="IPR015889">
    <property type="entry name" value="Intradiol_dOase_core"/>
</dbReference>
<dbReference type="RefSeq" id="WP_125246096.1">
    <property type="nucleotide sequence ID" value="NZ_RSEB01000001.1"/>
</dbReference>
<dbReference type="CDD" id="cd03457">
    <property type="entry name" value="intradiol_dioxygenase_like"/>
    <property type="match status" value="1"/>
</dbReference>
<feature type="compositionally biased region" description="Gly residues" evidence="1">
    <location>
        <begin position="304"/>
        <end position="322"/>
    </location>
</feature>
<feature type="region of interest" description="Disordered" evidence="1">
    <location>
        <begin position="1"/>
        <end position="31"/>
    </location>
</feature>
<dbReference type="AlphaFoldDB" id="A0A426V3X7"/>
<dbReference type="PANTHER" id="PTHR34315">
    <property type="match status" value="1"/>
</dbReference>
<keyword evidence="3" id="KW-0223">Dioxygenase</keyword>
<keyword evidence="3" id="KW-0560">Oxidoreductase</keyword>
<dbReference type="EMBL" id="RSEB01000001">
    <property type="protein sequence ID" value="RRS01619.1"/>
    <property type="molecule type" value="Genomic_DNA"/>
</dbReference>
<dbReference type="GO" id="GO:0008199">
    <property type="term" value="F:ferric iron binding"/>
    <property type="evidence" value="ECO:0007669"/>
    <property type="project" value="InterPro"/>
</dbReference>
<dbReference type="OrthoDB" id="9800887at2"/>
<evidence type="ECO:0000313" key="3">
    <source>
        <dbReference type="EMBL" id="RRS01619.1"/>
    </source>
</evidence>
<feature type="region of interest" description="Disordered" evidence="1">
    <location>
        <begin position="300"/>
        <end position="322"/>
    </location>
</feature>
<evidence type="ECO:0000256" key="1">
    <source>
        <dbReference type="SAM" id="MobiDB-lite"/>
    </source>
</evidence>
<dbReference type="Proteomes" id="UP000277256">
    <property type="component" value="Unassembled WGS sequence"/>
</dbReference>
<protein>
    <submittedName>
        <fullName evidence="3">3,4-dioxygenase subunit beta</fullName>
    </submittedName>
</protein>
<feature type="domain" description="Intradiol ring-cleavage dioxygenases" evidence="2">
    <location>
        <begin position="132"/>
        <end position="203"/>
    </location>
</feature>
<gene>
    <name evidence="3" type="ORF">EIW28_02295</name>
</gene>
<reference evidence="3 4" key="1">
    <citation type="submission" date="2018-12" db="EMBL/GenBank/DDBJ databases">
        <title>Glycomyces sp. YIM 121974 draft genome.</title>
        <authorList>
            <person name="Li Q."/>
        </authorList>
    </citation>
    <scope>NUCLEOTIDE SEQUENCE [LARGE SCALE GENOMIC DNA]</scope>
    <source>
        <strain evidence="3 4">YIM 121974</strain>
    </source>
</reference>
<dbReference type="Pfam" id="PF00775">
    <property type="entry name" value="Dioxygenase_C"/>
    <property type="match status" value="1"/>
</dbReference>
<accession>A0A426V3X7</accession>
<evidence type="ECO:0000313" key="4">
    <source>
        <dbReference type="Proteomes" id="UP000277256"/>
    </source>
</evidence>
<dbReference type="InterPro" id="IPR000627">
    <property type="entry name" value="Intradiol_dOase_C"/>
</dbReference>
<feature type="region of interest" description="Disordered" evidence="1">
    <location>
        <begin position="90"/>
        <end position="109"/>
    </location>
</feature>
<organism evidence="3 4">
    <name type="scientific">Glycomyces terrestris</name>
    <dbReference type="NCBI Taxonomy" id="2493553"/>
    <lineage>
        <taxon>Bacteria</taxon>
        <taxon>Bacillati</taxon>
        <taxon>Actinomycetota</taxon>
        <taxon>Actinomycetes</taxon>
        <taxon>Glycomycetales</taxon>
        <taxon>Glycomycetaceae</taxon>
        <taxon>Glycomyces</taxon>
    </lineage>
</organism>
<name>A0A426V3X7_9ACTN</name>
<dbReference type="Gene3D" id="2.60.130.10">
    <property type="entry name" value="Aromatic compound dioxygenase"/>
    <property type="match status" value="1"/>
</dbReference>
<dbReference type="GO" id="GO:0016702">
    <property type="term" value="F:oxidoreductase activity, acting on single donors with incorporation of molecular oxygen, incorporation of two atoms of oxygen"/>
    <property type="evidence" value="ECO:0007669"/>
    <property type="project" value="InterPro"/>
</dbReference>
<dbReference type="SUPFAM" id="SSF49482">
    <property type="entry name" value="Aromatic compound dioxygenase"/>
    <property type="match status" value="1"/>
</dbReference>
<dbReference type="PANTHER" id="PTHR34315:SF1">
    <property type="entry name" value="INTRADIOL RING-CLEAVAGE DIOXYGENASES DOMAIN-CONTAINING PROTEIN-RELATED"/>
    <property type="match status" value="1"/>
</dbReference>
<evidence type="ECO:0000259" key="2">
    <source>
        <dbReference type="Pfam" id="PF00775"/>
    </source>
</evidence>
<comment type="caution">
    <text evidence="3">The sequence shown here is derived from an EMBL/GenBank/DDBJ whole genome shotgun (WGS) entry which is preliminary data.</text>
</comment>